<dbReference type="EMBL" id="AYSO01000015">
    <property type="protein sequence ID" value="KIE46835.1"/>
    <property type="molecule type" value="Genomic_DNA"/>
</dbReference>
<name>A0A0C1UHH8_9CLOT</name>
<proteinExistence type="predicted"/>
<dbReference type="AlphaFoldDB" id="A0A0C1UHH8"/>
<dbReference type="Proteomes" id="UP000031366">
    <property type="component" value="Unassembled WGS sequence"/>
</dbReference>
<organism evidence="1 2">
    <name type="scientific">Clostridium argentinense CDC 2741</name>
    <dbReference type="NCBI Taxonomy" id="1418104"/>
    <lineage>
        <taxon>Bacteria</taxon>
        <taxon>Bacillati</taxon>
        <taxon>Bacillota</taxon>
        <taxon>Clostridia</taxon>
        <taxon>Eubacteriales</taxon>
        <taxon>Clostridiaceae</taxon>
        <taxon>Clostridium</taxon>
    </lineage>
</organism>
<accession>A0A0C1UHH8</accession>
<evidence type="ECO:0000313" key="2">
    <source>
        <dbReference type="Proteomes" id="UP000031366"/>
    </source>
</evidence>
<evidence type="ECO:0000313" key="1">
    <source>
        <dbReference type="EMBL" id="KIE46835.1"/>
    </source>
</evidence>
<gene>
    <name evidence="1" type="ORF">U732_1270</name>
</gene>
<protein>
    <submittedName>
        <fullName evidence="1">Uncharacterized protein</fullName>
    </submittedName>
</protein>
<comment type="caution">
    <text evidence="1">The sequence shown here is derived from an EMBL/GenBank/DDBJ whole genome shotgun (WGS) entry which is preliminary data.</text>
</comment>
<reference evidence="1 2" key="1">
    <citation type="journal article" date="2015" name="Infect. Genet. Evol.">
        <title>Genomic sequences of six botulinum neurotoxin-producing strains representing three clostridial species illustrate the mobility and diversity of botulinum neurotoxin genes.</title>
        <authorList>
            <person name="Smith T.J."/>
            <person name="Hill K.K."/>
            <person name="Xie G."/>
            <person name="Foley B.T."/>
            <person name="Williamson C.H."/>
            <person name="Foster J.T."/>
            <person name="Johnson S.L."/>
            <person name="Chertkov O."/>
            <person name="Teshima H."/>
            <person name="Gibbons H.S."/>
            <person name="Johnsky L.A."/>
            <person name="Karavis M.A."/>
            <person name="Smith L.A."/>
        </authorList>
    </citation>
    <scope>NUCLEOTIDE SEQUENCE [LARGE SCALE GENOMIC DNA]</scope>
    <source>
        <strain evidence="1 2">CDC 2741</strain>
    </source>
</reference>
<sequence length="51" mass="5856">MRKKFISIVLSGVLMLGFFSTNITTNKNLESGKMQDQIQLRLLTETDPNPW</sequence>
<dbReference type="RefSeq" id="WP_160289207.1">
    <property type="nucleotide sequence ID" value="NZ_AYSO01000015.1"/>
</dbReference>
<keyword evidence="2" id="KW-1185">Reference proteome</keyword>